<dbReference type="EMBL" id="AFYH01145884">
    <property type="status" value="NOT_ANNOTATED_CDS"/>
    <property type="molecule type" value="Genomic_DNA"/>
</dbReference>
<dbReference type="PANTHER" id="PTHR22730">
    <property type="entry name" value="PROMININ PROM PROTEIN"/>
    <property type="match status" value="1"/>
</dbReference>
<feature type="transmembrane region" description="Helical" evidence="7">
    <location>
        <begin position="371"/>
        <end position="396"/>
    </location>
</feature>
<evidence type="ECO:0000313" key="8">
    <source>
        <dbReference type="Ensembl" id="ENSLACP00000013367.1"/>
    </source>
</evidence>
<proteinExistence type="inferred from homology"/>
<protein>
    <recommendedName>
        <fullName evidence="10">Prominin 2</fullName>
    </recommendedName>
</protein>
<feature type="transmembrane region" description="Helical" evidence="7">
    <location>
        <begin position="53"/>
        <end position="74"/>
    </location>
</feature>
<evidence type="ECO:0000256" key="1">
    <source>
        <dbReference type="ARBA" id="ARBA00004475"/>
    </source>
</evidence>
<dbReference type="GO" id="GO:0031528">
    <property type="term" value="C:microvillus membrane"/>
    <property type="evidence" value="ECO:0007669"/>
    <property type="project" value="UniProtKB-SubCell"/>
</dbReference>
<dbReference type="EMBL" id="AFYH01145882">
    <property type="status" value="NOT_ANNOTATED_CDS"/>
    <property type="molecule type" value="Genomic_DNA"/>
</dbReference>
<dbReference type="PANTHER" id="PTHR22730:SF6">
    <property type="entry name" value="PROMININ-2"/>
    <property type="match status" value="1"/>
</dbReference>
<evidence type="ECO:0000256" key="6">
    <source>
        <dbReference type="ARBA" id="ARBA00023180"/>
    </source>
</evidence>
<name>H3AUP6_LATCH</name>
<dbReference type="GeneTree" id="ENSGT00530000063586"/>
<dbReference type="STRING" id="7897.ENSLACP00000013367"/>
<keyword evidence="3 7" id="KW-0812">Transmembrane</keyword>
<dbReference type="OMA" id="MFIANKF"/>
<accession>H3AUP6</accession>
<sequence>YEAGYLVCAIIAVLFFIIMPLVGFFFCICRCCGKCGGKIKKPQQRLNCKRNTLGTFLLMTTIIMLAGIACAFTANQLMTDSVGPNLKSADSVLEGFKSFFSNIPEQINSTVNQVSVVKYEISRRLKGIGQRIGLKIKASLAERVNSVLGKADTLAKDMNLVQNNLETINGTTIDLQERQNKIESRLSNIRADINRTLSSDNCTSCNGKLSEIQKLEQNTNYQRIPLVSTELNKVKKAMETNLTSSIQEGNNSFNAIPENVTAQTRDVITEIKMDLDKIEEEVLKNKDTFPFIDATTTVMNEIQSAQKLVKKYGDKVKEYDRYRWIVGIVLCAIILLIIACNLLGLLFGVVGVSLRDDPHEKNCSAGSGANFLMAGVGFSFLFSSLLILLVFVTFLVGGNTRTLVCKPWENQELFQFIDTPGNLPQWNLSSLFQFKNVSLKLVDIYNDCNKGKNLWTAFHLSQEFDLTDYLDHKKYTQNFESQFDRFDVDLSTTTLLVDSSIRSIKDFEESGFNSINYDEFLLQINKPLINISLLDFAQQLEILRETQTNPMIRTQLTNESRALRDLQNSLVSAQEADVRKLNASIQYMVSTSPTVLTRLNRTLMDITTVQTQLLTKAKEILKTEANCHREKFIGYLQQFLDWVMIMITNELLPCQPITIYIDNARVILCDHIINPWNAFWYCLAWATLFLIPSIIFAVKTAKYFRPIHRSKSSRLVQRVFGGVIVGGGH</sequence>
<reference evidence="8" key="2">
    <citation type="submission" date="2025-08" db="UniProtKB">
        <authorList>
            <consortium name="Ensembl"/>
        </authorList>
    </citation>
    <scope>IDENTIFICATION</scope>
</reference>
<feature type="transmembrane region" description="Helical" evidence="7">
    <location>
        <begin position="678"/>
        <end position="698"/>
    </location>
</feature>
<keyword evidence="4 7" id="KW-1133">Transmembrane helix</keyword>
<keyword evidence="6" id="KW-0325">Glycoprotein</keyword>
<dbReference type="Proteomes" id="UP000008672">
    <property type="component" value="Unassembled WGS sequence"/>
</dbReference>
<dbReference type="InParanoid" id="H3AUP6"/>
<dbReference type="GO" id="GO:0005929">
    <property type="term" value="C:cilium"/>
    <property type="evidence" value="ECO:0007669"/>
    <property type="project" value="TreeGrafter"/>
</dbReference>
<keyword evidence="9" id="KW-1185">Reference proteome</keyword>
<dbReference type="EMBL" id="AFYH01145881">
    <property type="status" value="NOT_ANNOTATED_CDS"/>
    <property type="molecule type" value="Genomic_DNA"/>
</dbReference>
<dbReference type="EMBL" id="AFYH01145880">
    <property type="status" value="NOT_ANNOTATED_CDS"/>
    <property type="molecule type" value="Genomic_DNA"/>
</dbReference>
<dbReference type="HOGENOM" id="CLU_008293_0_0_1"/>
<dbReference type="EMBL" id="AFYH01145886">
    <property type="status" value="NOT_ANNOTATED_CDS"/>
    <property type="molecule type" value="Genomic_DNA"/>
</dbReference>
<dbReference type="Pfam" id="PF05478">
    <property type="entry name" value="Prominin"/>
    <property type="match status" value="1"/>
</dbReference>
<evidence type="ECO:0000256" key="7">
    <source>
        <dbReference type="SAM" id="Phobius"/>
    </source>
</evidence>
<dbReference type="InterPro" id="IPR008795">
    <property type="entry name" value="Prominin"/>
</dbReference>
<dbReference type="EMBL" id="AFYH01145883">
    <property type="status" value="NOT_ANNOTATED_CDS"/>
    <property type="molecule type" value="Genomic_DNA"/>
</dbReference>
<dbReference type="GO" id="GO:0009986">
    <property type="term" value="C:cell surface"/>
    <property type="evidence" value="ECO:0007669"/>
    <property type="project" value="TreeGrafter"/>
</dbReference>
<evidence type="ECO:0008006" key="10">
    <source>
        <dbReference type="Google" id="ProtNLM"/>
    </source>
</evidence>
<feature type="transmembrane region" description="Helical" evidence="7">
    <location>
        <begin position="324"/>
        <end position="350"/>
    </location>
</feature>
<reference evidence="9" key="1">
    <citation type="submission" date="2011-08" db="EMBL/GenBank/DDBJ databases">
        <title>The draft genome of Latimeria chalumnae.</title>
        <authorList>
            <person name="Di Palma F."/>
            <person name="Alfoldi J."/>
            <person name="Johnson J."/>
            <person name="Berlin A."/>
            <person name="Gnerre S."/>
            <person name="Jaffe D."/>
            <person name="MacCallum I."/>
            <person name="Young S."/>
            <person name="Walker B.J."/>
            <person name="Lander E."/>
            <person name="Lindblad-Toh K."/>
        </authorList>
    </citation>
    <scope>NUCLEOTIDE SEQUENCE [LARGE SCALE GENOMIC DNA]</scope>
    <source>
        <strain evidence="9">Wild caught</strain>
    </source>
</reference>
<feature type="transmembrane region" description="Helical" evidence="7">
    <location>
        <begin position="6"/>
        <end position="32"/>
    </location>
</feature>
<evidence type="ECO:0000256" key="3">
    <source>
        <dbReference type="ARBA" id="ARBA00022692"/>
    </source>
</evidence>
<comment type="similarity">
    <text evidence="2">Belongs to the prominin family.</text>
</comment>
<dbReference type="GO" id="GO:0071914">
    <property type="term" value="C:prominosome"/>
    <property type="evidence" value="ECO:0007669"/>
    <property type="project" value="TreeGrafter"/>
</dbReference>
<evidence type="ECO:0000256" key="2">
    <source>
        <dbReference type="ARBA" id="ARBA00006058"/>
    </source>
</evidence>
<evidence type="ECO:0000256" key="5">
    <source>
        <dbReference type="ARBA" id="ARBA00023136"/>
    </source>
</evidence>
<dbReference type="GO" id="GO:0016324">
    <property type="term" value="C:apical plasma membrane"/>
    <property type="evidence" value="ECO:0007669"/>
    <property type="project" value="TreeGrafter"/>
</dbReference>
<evidence type="ECO:0000256" key="4">
    <source>
        <dbReference type="ARBA" id="ARBA00022989"/>
    </source>
</evidence>
<keyword evidence="5 7" id="KW-0472">Membrane</keyword>
<comment type="subcellular location">
    <subcellularLocation>
        <location evidence="1">Cell projection</location>
        <location evidence="1">Microvillus membrane</location>
        <topology evidence="1">Multi-pass membrane protein</topology>
    </subcellularLocation>
</comment>
<reference evidence="8" key="3">
    <citation type="submission" date="2025-09" db="UniProtKB">
        <authorList>
            <consortium name="Ensembl"/>
        </authorList>
    </citation>
    <scope>IDENTIFICATION</scope>
</reference>
<dbReference type="FunCoup" id="H3AUP6">
    <property type="interactions" value="87"/>
</dbReference>
<dbReference type="AlphaFoldDB" id="H3AUP6"/>
<dbReference type="eggNOG" id="KOG4331">
    <property type="taxonomic scope" value="Eukaryota"/>
</dbReference>
<dbReference type="EMBL" id="AFYH01145885">
    <property type="status" value="NOT_ANNOTATED_CDS"/>
    <property type="molecule type" value="Genomic_DNA"/>
</dbReference>
<evidence type="ECO:0000313" key="9">
    <source>
        <dbReference type="Proteomes" id="UP000008672"/>
    </source>
</evidence>
<dbReference type="Ensembl" id="ENSLACT00000013463.1">
    <property type="protein sequence ID" value="ENSLACP00000013367.1"/>
    <property type="gene ID" value="ENSLACG00000011770.1"/>
</dbReference>
<dbReference type="GO" id="GO:0015485">
    <property type="term" value="F:cholesterol binding"/>
    <property type="evidence" value="ECO:0007669"/>
    <property type="project" value="TreeGrafter"/>
</dbReference>
<organism evidence="8 9">
    <name type="scientific">Latimeria chalumnae</name>
    <name type="common">Coelacanth</name>
    <dbReference type="NCBI Taxonomy" id="7897"/>
    <lineage>
        <taxon>Eukaryota</taxon>
        <taxon>Metazoa</taxon>
        <taxon>Chordata</taxon>
        <taxon>Craniata</taxon>
        <taxon>Vertebrata</taxon>
        <taxon>Euteleostomi</taxon>
        <taxon>Coelacanthiformes</taxon>
        <taxon>Coelacanthidae</taxon>
        <taxon>Latimeria</taxon>
    </lineage>
</organism>